<reference evidence="9 10" key="1">
    <citation type="journal article" date="2023" name="G3 (Bethesda)">
        <title>A haplotype-resolved chromosome-scale genome for Quercus rubra L. provides insights into the genetics of adaptive traits for red oak species.</title>
        <authorList>
            <person name="Kapoor B."/>
            <person name="Jenkins J."/>
            <person name="Schmutz J."/>
            <person name="Zhebentyayeva T."/>
            <person name="Kuelheim C."/>
            <person name="Coggeshall M."/>
            <person name="Heim C."/>
            <person name="Lasky J.R."/>
            <person name="Leites L."/>
            <person name="Islam-Faridi N."/>
            <person name="Romero-Severson J."/>
            <person name="DeLeo V.L."/>
            <person name="Lucas S.M."/>
            <person name="Lazic D."/>
            <person name="Gailing O."/>
            <person name="Carlson J."/>
            <person name="Staton M."/>
        </authorList>
    </citation>
    <scope>NUCLEOTIDE SEQUENCE [LARGE SCALE GENOMIC DNA]</scope>
    <source>
        <strain evidence="9">Pseudo-F2</strain>
    </source>
</reference>
<comment type="caution">
    <text evidence="9">The sequence shown here is derived from an EMBL/GenBank/DDBJ whole genome shotgun (WGS) entry which is preliminary data.</text>
</comment>
<feature type="short sequence motif" description="Bipartite nuclear localization signal" evidence="4">
    <location>
        <begin position="226"/>
        <end position="236"/>
    </location>
</feature>
<feature type="domain" description="QLQ" evidence="7">
    <location>
        <begin position="152"/>
        <end position="187"/>
    </location>
</feature>
<keyword evidence="3 4" id="KW-0539">Nucleus</keyword>
<organism evidence="9 10">
    <name type="scientific">Quercus rubra</name>
    <name type="common">Northern red oak</name>
    <name type="synonym">Quercus borealis</name>
    <dbReference type="NCBI Taxonomy" id="3512"/>
    <lineage>
        <taxon>Eukaryota</taxon>
        <taxon>Viridiplantae</taxon>
        <taxon>Streptophyta</taxon>
        <taxon>Embryophyta</taxon>
        <taxon>Tracheophyta</taxon>
        <taxon>Spermatophyta</taxon>
        <taxon>Magnoliopsida</taxon>
        <taxon>eudicotyledons</taxon>
        <taxon>Gunneridae</taxon>
        <taxon>Pentapetalae</taxon>
        <taxon>rosids</taxon>
        <taxon>fabids</taxon>
        <taxon>Fagales</taxon>
        <taxon>Fagaceae</taxon>
        <taxon>Quercus</taxon>
    </lineage>
</organism>
<feature type="compositionally biased region" description="Low complexity" evidence="6">
    <location>
        <begin position="271"/>
        <end position="287"/>
    </location>
</feature>
<keyword evidence="5" id="KW-0804">Transcription</keyword>
<name>A0AAN7EH52_QUERU</name>
<keyword evidence="10" id="KW-1185">Reference proteome</keyword>
<dbReference type="InterPro" id="IPR031137">
    <property type="entry name" value="GRF"/>
</dbReference>
<dbReference type="InterPro" id="IPR014977">
    <property type="entry name" value="WRC_dom"/>
</dbReference>
<dbReference type="Pfam" id="PF08880">
    <property type="entry name" value="QLQ"/>
    <property type="match status" value="1"/>
</dbReference>
<dbReference type="PROSITE" id="PS51666">
    <property type="entry name" value="QLQ"/>
    <property type="match status" value="1"/>
</dbReference>
<feature type="short sequence motif" description="Bipartite nuclear localization signal" evidence="4">
    <location>
        <begin position="254"/>
        <end position="261"/>
    </location>
</feature>
<evidence type="ECO:0000256" key="3">
    <source>
        <dbReference type="ARBA" id="ARBA00023242"/>
    </source>
</evidence>
<feature type="compositionally biased region" description="Basic and acidic residues" evidence="6">
    <location>
        <begin position="39"/>
        <end position="51"/>
    </location>
</feature>
<dbReference type="Proteomes" id="UP001324115">
    <property type="component" value="Unassembled WGS sequence"/>
</dbReference>
<feature type="compositionally biased region" description="Low complexity" evidence="6">
    <location>
        <begin position="577"/>
        <end position="586"/>
    </location>
</feature>
<accession>A0AAN7EH52</accession>
<dbReference type="GO" id="GO:0005634">
    <property type="term" value="C:nucleus"/>
    <property type="evidence" value="ECO:0007669"/>
    <property type="project" value="UniProtKB-SubCell"/>
</dbReference>
<evidence type="ECO:0000256" key="5">
    <source>
        <dbReference type="RuleBase" id="RU367127"/>
    </source>
</evidence>
<keyword evidence="5" id="KW-0805">Transcription regulation</keyword>
<dbReference type="GO" id="GO:0005524">
    <property type="term" value="F:ATP binding"/>
    <property type="evidence" value="ECO:0007669"/>
    <property type="project" value="UniProtKB-UniRule"/>
</dbReference>
<evidence type="ECO:0000313" key="9">
    <source>
        <dbReference type="EMBL" id="KAK4571795.1"/>
    </source>
</evidence>
<dbReference type="PROSITE" id="PS51667">
    <property type="entry name" value="WRC"/>
    <property type="match status" value="1"/>
</dbReference>
<evidence type="ECO:0000256" key="1">
    <source>
        <dbReference type="ARBA" id="ARBA00004123"/>
    </source>
</evidence>
<gene>
    <name evidence="9" type="ORF">RGQ29_030271</name>
</gene>
<sequence>MDFGVVGLDGFVGSEATGFSSPASDTETKQKWYGSGLSKQERSGNSEDDWRSSKLLKTDDFAASRTMQLQHRNTLLSSNCTILYSDGQQQQQMLSFSSPKSESLLAEKNSHNATLLPYFHNSLSGYGKNTGYSSGSLNGTSMHVALAGAKGPFTPSQWMELEHQALIYKYLTANMPVPSNLLIPIRKALDSAGFSSFPGGLLRPNTLGWGSFHLGFSNNTDPEPRRCRRTDGKKWRCSRDAVADQKYCERHMNRGRHRSRKPVEGQTGHAVSGTPTTTTTTSTSTSSTISKLSSIASSSSASVVVPGGVSNSLAIAAHQQLKNLQPGASNPPAANTINRMFIDKENEGERMQDTSGLSILSSSIDHKPKENSFMNQKQQIPYEESTRTEFGLVTSDALLNPSSKSSSLMNCSSQELSERRTESQQYFRHFIDDWPKIQSDRSAVSWPELDMQSDRTQLSISIPTASVEFISSTSSPSSNEKLTLSPLRLSRELDPIRMGLGVSSVINEPNQRQTNWIPISWETSMGGPLGEVLHHSNNNEADCKRSSALNLMTAGWDSSPPLGSSPTGVLQKTTFGSLSNSSAGSSPRADNHRTLEGDSLCNDLLGSTLVNSSLSLPAW</sequence>
<feature type="region of interest" description="Disordered" evidence="6">
    <location>
        <begin position="17"/>
        <end position="51"/>
    </location>
</feature>
<keyword evidence="5" id="KW-0010">Activator</keyword>
<dbReference type="PANTHER" id="PTHR31602">
    <property type="entry name" value="GROWTH-REGULATING FACTOR 5"/>
    <property type="match status" value="1"/>
</dbReference>
<dbReference type="SMART" id="SM00951">
    <property type="entry name" value="QLQ"/>
    <property type="match status" value="1"/>
</dbReference>
<evidence type="ECO:0000313" key="10">
    <source>
        <dbReference type="Proteomes" id="UP001324115"/>
    </source>
</evidence>
<evidence type="ECO:0000256" key="6">
    <source>
        <dbReference type="SAM" id="MobiDB-lite"/>
    </source>
</evidence>
<evidence type="ECO:0000256" key="4">
    <source>
        <dbReference type="PROSITE-ProRule" id="PRU01002"/>
    </source>
</evidence>
<comment type="function">
    <text evidence="5">Transcription activator.</text>
</comment>
<dbReference type="AlphaFoldDB" id="A0AAN7EH52"/>
<proteinExistence type="inferred from homology"/>
<dbReference type="InterPro" id="IPR014978">
    <property type="entry name" value="Gln-Leu-Gln_QLQ"/>
</dbReference>
<feature type="region of interest" description="Disordered" evidence="6">
    <location>
        <begin position="250"/>
        <end position="287"/>
    </location>
</feature>
<feature type="region of interest" description="Disordered" evidence="6">
    <location>
        <begin position="558"/>
        <end position="595"/>
    </location>
</feature>
<dbReference type="EMBL" id="JAXUIC010000009">
    <property type="protein sequence ID" value="KAK4571795.1"/>
    <property type="molecule type" value="Genomic_DNA"/>
</dbReference>
<dbReference type="GO" id="GO:0099402">
    <property type="term" value="P:plant organ development"/>
    <property type="evidence" value="ECO:0007669"/>
    <property type="project" value="UniProtKB-ARBA"/>
</dbReference>
<feature type="domain" description="WRC" evidence="8">
    <location>
        <begin position="221"/>
        <end position="265"/>
    </location>
</feature>
<protein>
    <recommendedName>
        <fullName evidence="5">Growth-regulating factor</fullName>
    </recommendedName>
</protein>
<dbReference type="PANTHER" id="PTHR31602:SF51">
    <property type="entry name" value="GROWTH-REGULATING FACTOR"/>
    <property type="match status" value="1"/>
</dbReference>
<dbReference type="GO" id="GO:0006351">
    <property type="term" value="P:DNA-templated transcription"/>
    <property type="evidence" value="ECO:0007669"/>
    <property type="project" value="UniProtKB-UniRule"/>
</dbReference>
<dbReference type="GO" id="GO:0006355">
    <property type="term" value="P:regulation of DNA-templated transcription"/>
    <property type="evidence" value="ECO:0007669"/>
    <property type="project" value="InterPro"/>
</dbReference>
<dbReference type="Pfam" id="PF08879">
    <property type="entry name" value="WRC"/>
    <property type="match status" value="1"/>
</dbReference>
<feature type="compositionally biased region" description="Polar residues" evidence="6">
    <location>
        <begin position="561"/>
        <end position="576"/>
    </location>
</feature>
<comment type="domain">
    <text evidence="5">The QLQ domain and WRC domain may be involved in protein-protein interaction and DNA-binding, respectively.</text>
</comment>
<comment type="subcellular location">
    <subcellularLocation>
        <location evidence="1 4 5">Nucleus</location>
    </subcellularLocation>
</comment>
<evidence type="ECO:0000259" key="7">
    <source>
        <dbReference type="PROSITE" id="PS51666"/>
    </source>
</evidence>
<evidence type="ECO:0000256" key="2">
    <source>
        <dbReference type="ARBA" id="ARBA00008122"/>
    </source>
</evidence>
<comment type="similarity">
    <text evidence="2 5">Belongs to the GRF family.</text>
</comment>
<evidence type="ECO:0000259" key="8">
    <source>
        <dbReference type="PROSITE" id="PS51667"/>
    </source>
</evidence>